<dbReference type="PIRSF" id="PIRSF006060">
    <property type="entry name" value="AA_transporter"/>
    <property type="match status" value="1"/>
</dbReference>
<feature type="transmembrane region" description="Helical" evidence="9">
    <location>
        <begin position="262"/>
        <end position="285"/>
    </location>
</feature>
<evidence type="ECO:0000256" key="5">
    <source>
        <dbReference type="ARBA" id="ARBA00022692"/>
    </source>
</evidence>
<dbReference type="PANTHER" id="PTHR42770:SF4">
    <property type="entry name" value="ARGININE_ORNITHINE ANTIPORTER-RELATED"/>
    <property type="match status" value="1"/>
</dbReference>
<protein>
    <submittedName>
        <fullName evidence="10">Amino acid APC transporter</fullName>
    </submittedName>
</protein>
<dbReference type="NCBIfam" id="TIGR00905">
    <property type="entry name" value="2A0302"/>
    <property type="match status" value="1"/>
</dbReference>
<accession>A0ABN6XER0</accession>
<feature type="transmembrane region" description="Helical" evidence="9">
    <location>
        <begin position="155"/>
        <end position="173"/>
    </location>
</feature>
<feature type="transmembrane region" description="Helical" evidence="9">
    <location>
        <begin position="305"/>
        <end position="338"/>
    </location>
</feature>
<comment type="similarity">
    <text evidence="2">Belongs to the amino acid-polyamine-organocation (APC) superfamily. Basic amino acid/polyamine antiporter (APA) (TC 2.A.3.2) family.</text>
</comment>
<dbReference type="RefSeq" id="WP_350227685.1">
    <property type="nucleotide sequence ID" value="NZ_AP027729.1"/>
</dbReference>
<evidence type="ECO:0000256" key="9">
    <source>
        <dbReference type="SAM" id="Phobius"/>
    </source>
</evidence>
<dbReference type="InterPro" id="IPR002293">
    <property type="entry name" value="AA/rel_permease1"/>
</dbReference>
<organism evidence="10 11">
    <name type="scientific">Paraoerskovia sediminicola</name>
    <dbReference type="NCBI Taxonomy" id="1138587"/>
    <lineage>
        <taxon>Bacteria</taxon>
        <taxon>Bacillati</taxon>
        <taxon>Actinomycetota</taxon>
        <taxon>Actinomycetes</taxon>
        <taxon>Micrococcales</taxon>
        <taxon>Cellulomonadaceae</taxon>
        <taxon>Paraoerskovia</taxon>
    </lineage>
</organism>
<feature type="transmembrane region" description="Helical" evidence="9">
    <location>
        <begin position="38"/>
        <end position="63"/>
    </location>
</feature>
<evidence type="ECO:0000256" key="1">
    <source>
        <dbReference type="ARBA" id="ARBA00004651"/>
    </source>
</evidence>
<feature type="transmembrane region" description="Helical" evidence="9">
    <location>
        <begin position="75"/>
        <end position="95"/>
    </location>
</feature>
<feature type="transmembrane region" description="Helical" evidence="9">
    <location>
        <begin position="482"/>
        <end position="503"/>
    </location>
</feature>
<keyword evidence="3" id="KW-0813">Transport</keyword>
<evidence type="ECO:0000256" key="3">
    <source>
        <dbReference type="ARBA" id="ARBA00022448"/>
    </source>
</evidence>
<evidence type="ECO:0000256" key="7">
    <source>
        <dbReference type="ARBA" id="ARBA00022989"/>
    </source>
</evidence>
<evidence type="ECO:0000313" key="10">
    <source>
        <dbReference type="EMBL" id="BDZ41963.1"/>
    </source>
</evidence>
<feature type="transmembrane region" description="Helical" evidence="9">
    <location>
        <begin position="185"/>
        <end position="206"/>
    </location>
</feature>
<feature type="transmembrane region" description="Helical" evidence="9">
    <location>
        <begin position="116"/>
        <end position="143"/>
    </location>
</feature>
<keyword evidence="8 9" id="KW-0472">Membrane</keyword>
<dbReference type="InterPro" id="IPR004754">
    <property type="entry name" value="Amino_acid_antiprt"/>
</dbReference>
<dbReference type="Proteomes" id="UP001321475">
    <property type="component" value="Chromosome"/>
</dbReference>
<keyword evidence="6" id="KW-0029">Amino-acid transport</keyword>
<feature type="transmembrane region" description="Helical" evidence="9">
    <location>
        <begin position="358"/>
        <end position="380"/>
    </location>
</feature>
<evidence type="ECO:0000256" key="2">
    <source>
        <dbReference type="ARBA" id="ARBA00008220"/>
    </source>
</evidence>
<dbReference type="PANTHER" id="PTHR42770">
    <property type="entry name" value="AMINO ACID TRANSPORTER-RELATED"/>
    <property type="match status" value="1"/>
</dbReference>
<name>A0ABN6XER0_9CELL</name>
<comment type="subcellular location">
    <subcellularLocation>
        <location evidence="1">Cell membrane</location>
        <topology evidence="1">Multi-pass membrane protein</topology>
    </subcellularLocation>
</comment>
<feature type="transmembrane region" description="Helical" evidence="9">
    <location>
        <begin position="428"/>
        <end position="444"/>
    </location>
</feature>
<feature type="transmembrane region" description="Helical" evidence="9">
    <location>
        <begin position="231"/>
        <end position="250"/>
    </location>
</feature>
<proteinExistence type="inferred from homology"/>
<sequence length="505" mass="53411">MDKPWFVELFSRAHSASNSLDERTLMSLQDARPVSSKVGVVTLTAMVVGTMVGGGVFNLPALFAEETGVVGTLSAWAIAGFGMLTLAFVFQRLAVRKPALDSGIYAYAKAGFGEYAGFLSAVGYWAGACAALAFFWILIMSTLGQVFPELGEGDTVWAIVASTVLLWVVHLLIRRGMKEAASLNRVVTAAKIVPILVFLVICAVLLDPQVFVDNLWADGADVGAFGDQIRGTMLATVFVFLGVEAASIFSRHARTRKDVGRATVYGFLGVLAVFASVTVVSYGILPRAEIAALAQPSMAGILQAAVGGWGAVLVSVGLVVSVVGAYIALSIAAGETLFAAAKDRDLPRFLARANARDVPVPAMFLTTALVQVVLVVTLFSADALDFALELTAGLTLIPFLFVAAYALRLRLTGETYEGASRSVRRTDLVIAVIAVIYTLGLIVAAGLTYVLLSCVVFVPATILFVMTRREQQRRIFSATERVVFALVVVGAVAGVQGLAAGWITI</sequence>
<keyword evidence="7 9" id="KW-1133">Transmembrane helix</keyword>
<gene>
    <name evidence="10" type="ORF">GCM10025865_12620</name>
</gene>
<keyword evidence="11" id="KW-1185">Reference proteome</keyword>
<dbReference type="EMBL" id="AP027729">
    <property type="protein sequence ID" value="BDZ41963.1"/>
    <property type="molecule type" value="Genomic_DNA"/>
</dbReference>
<evidence type="ECO:0000313" key="11">
    <source>
        <dbReference type="Proteomes" id="UP001321475"/>
    </source>
</evidence>
<evidence type="ECO:0000256" key="6">
    <source>
        <dbReference type="ARBA" id="ARBA00022970"/>
    </source>
</evidence>
<dbReference type="InterPro" id="IPR050367">
    <property type="entry name" value="APC_superfamily"/>
</dbReference>
<evidence type="ECO:0000256" key="4">
    <source>
        <dbReference type="ARBA" id="ARBA00022475"/>
    </source>
</evidence>
<keyword evidence="5 9" id="KW-0812">Transmembrane</keyword>
<dbReference type="Pfam" id="PF13520">
    <property type="entry name" value="AA_permease_2"/>
    <property type="match status" value="1"/>
</dbReference>
<keyword evidence="4" id="KW-1003">Cell membrane</keyword>
<feature type="transmembrane region" description="Helical" evidence="9">
    <location>
        <begin position="386"/>
        <end position="407"/>
    </location>
</feature>
<reference evidence="11" key="1">
    <citation type="journal article" date="2019" name="Int. J. Syst. Evol. Microbiol.">
        <title>The Global Catalogue of Microorganisms (GCM) 10K type strain sequencing project: providing services to taxonomists for standard genome sequencing and annotation.</title>
        <authorList>
            <consortium name="The Broad Institute Genomics Platform"/>
            <consortium name="The Broad Institute Genome Sequencing Center for Infectious Disease"/>
            <person name="Wu L."/>
            <person name="Ma J."/>
        </authorList>
    </citation>
    <scope>NUCLEOTIDE SEQUENCE [LARGE SCALE GENOMIC DNA]</scope>
    <source>
        <strain evidence="11">NBRC 108565</strain>
    </source>
</reference>
<dbReference type="Gene3D" id="1.20.1740.10">
    <property type="entry name" value="Amino acid/polyamine transporter I"/>
    <property type="match status" value="1"/>
</dbReference>
<evidence type="ECO:0000256" key="8">
    <source>
        <dbReference type="ARBA" id="ARBA00023136"/>
    </source>
</evidence>
<feature type="transmembrane region" description="Helical" evidence="9">
    <location>
        <begin position="450"/>
        <end position="467"/>
    </location>
</feature>